<evidence type="ECO:0000259" key="3">
    <source>
        <dbReference type="PROSITE" id="PS50158"/>
    </source>
</evidence>
<proteinExistence type="predicted"/>
<reference evidence="5" key="1">
    <citation type="submission" date="2022-11" db="UniProtKB">
        <authorList>
            <consortium name="WormBaseParasite"/>
        </authorList>
    </citation>
    <scope>IDENTIFICATION</scope>
</reference>
<feature type="region of interest" description="Disordered" evidence="2">
    <location>
        <begin position="257"/>
        <end position="277"/>
    </location>
</feature>
<dbReference type="Pfam" id="PF00098">
    <property type="entry name" value="zf-CCHC"/>
    <property type="match status" value="1"/>
</dbReference>
<sequence length="927" mass="105036">MKMDEKVLKSDYRGIYGSFNADVFPTTFCSTKNHKSGYVEANDCVDIHIGILSDDDYFNGENVEGDGDNKVPAVDAFNTEETQHDVESLVEQSLSQVVSVRTQVLNFAVDARAAYFKLEHEVNLANARLQTMHHPAQKVSEEIMGEIKDHLIDNVEWLLAIFEEKDKSLERLRRENYDDVDDKNAALIENVKLRQKLEEQKAKPMGISASDQKKMLALGVNSFSELINRYRLLQVKAEDLDRRQTFDAPLSRVDSTSTFKSDKREKECQRSTPTTVKGGSRFISGHCAEISARVNVPIPLPEKFTGKTRVELERWLRYFNRAVDSRGFTDEDKATVLGNYIPSLQFTHDKLMRNRASFEEVQAGLLNALGTDSSAATYTLRTSLDRFKKPDNQLYKKVLEDVERKVLQAYNNDCDQGDDELKKILIRLVQEDLNPIFGSTLIPHFGESYTRLKELVLGVEASLVIHREADKKKDLKASDKGVKKIFGNHSSHYPPSYFTCNNERNFEGTQRDADKVTVQSSRTEVERYPSISEPSYCNPNFHRTKSITCFTCSKLGHYANECTEGKTHGVRQIKDLDALEMNGVVSVDVVDEALYDDLHMIGKKATLDVWLDSVKVNALLDSGACASVISETAIGKILKQRPKAIRRITQEDPKTFMHKRLVGANGSVLKIVNCVCMPIAWGSYPSKIVKFFVVSGLQQDVLVGTNVLQNDACWIEALGIALGCGKYNVHYDDVKECNGIGVYMPQMGINENYCFRDDFKTVSLSHNNIVSRPCKNVIVKDRNCKYQHCSNEMNTVIQDVKQRQVKKRIKEVNAPIYLPKECSRGKFRQNVIKKPAEVSTRGYSKFNTLKCYESRCRFARIPNYFNGYGNGHPLNYGCKRSPLVQSSAEYDPNWRNHEKVPGVKQIYDITSARGSTQSTPHPRSNHQ</sequence>
<name>A0A914YVK6_9BILA</name>
<dbReference type="SUPFAM" id="SSF50630">
    <property type="entry name" value="Acid proteases"/>
    <property type="match status" value="1"/>
</dbReference>
<dbReference type="Proteomes" id="UP000887577">
    <property type="component" value="Unplaced"/>
</dbReference>
<keyword evidence="4" id="KW-1185">Reference proteome</keyword>
<dbReference type="InterPro" id="IPR036875">
    <property type="entry name" value="Znf_CCHC_sf"/>
</dbReference>
<evidence type="ECO:0000313" key="5">
    <source>
        <dbReference type="WBParaSite" id="PSU_v2.g4016.t1"/>
    </source>
</evidence>
<dbReference type="SUPFAM" id="SSF57756">
    <property type="entry name" value="Retrovirus zinc finger-like domains"/>
    <property type="match status" value="1"/>
</dbReference>
<dbReference type="PROSITE" id="PS50158">
    <property type="entry name" value="ZF_CCHC"/>
    <property type="match status" value="1"/>
</dbReference>
<keyword evidence="1" id="KW-0479">Metal-binding</keyword>
<keyword evidence="1" id="KW-0863">Zinc-finger</keyword>
<keyword evidence="1" id="KW-0862">Zinc</keyword>
<dbReference type="SMART" id="SM00343">
    <property type="entry name" value="ZnF_C2HC"/>
    <property type="match status" value="1"/>
</dbReference>
<dbReference type="Gene3D" id="2.40.70.10">
    <property type="entry name" value="Acid Proteases"/>
    <property type="match status" value="1"/>
</dbReference>
<protein>
    <submittedName>
        <fullName evidence="5">CCHC-type domain-containing protein</fullName>
    </submittedName>
</protein>
<dbReference type="InterPro" id="IPR001878">
    <property type="entry name" value="Znf_CCHC"/>
</dbReference>
<accession>A0A914YVK6</accession>
<feature type="compositionally biased region" description="Basic and acidic residues" evidence="2">
    <location>
        <begin position="260"/>
        <end position="269"/>
    </location>
</feature>
<dbReference type="AlphaFoldDB" id="A0A914YVK6"/>
<dbReference type="GO" id="GO:0008270">
    <property type="term" value="F:zinc ion binding"/>
    <property type="evidence" value="ECO:0007669"/>
    <property type="project" value="UniProtKB-KW"/>
</dbReference>
<evidence type="ECO:0000256" key="2">
    <source>
        <dbReference type="SAM" id="MobiDB-lite"/>
    </source>
</evidence>
<dbReference type="GO" id="GO:0019899">
    <property type="term" value="F:enzyme binding"/>
    <property type="evidence" value="ECO:0007669"/>
    <property type="project" value="UniProtKB-ARBA"/>
</dbReference>
<evidence type="ECO:0000256" key="1">
    <source>
        <dbReference type="PROSITE-ProRule" id="PRU00047"/>
    </source>
</evidence>
<evidence type="ECO:0000313" key="4">
    <source>
        <dbReference type="Proteomes" id="UP000887577"/>
    </source>
</evidence>
<feature type="domain" description="CCHC-type" evidence="3">
    <location>
        <begin position="549"/>
        <end position="564"/>
    </location>
</feature>
<organism evidence="4 5">
    <name type="scientific">Panagrolaimus superbus</name>
    <dbReference type="NCBI Taxonomy" id="310955"/>
    <lineage>
        <taxon>Eukaryota</taxon>
        <taxon>Metazoa</taxon>
        <taxon>Ecdysozoa</taxon>
        <taxon>Nematoda</taxon>
        <taxon>Chromadorea</taxon>
        <taxon>Rhabditida</taxon>
        <taxon>Tylenchina</taxon>
        <taxon>Panagrolaimomorpha</taxon>
        <taxon>Panagrolaimoidea</taxon>
        <taxon>Panagrolaimidae</taxon>
        <taxon>Panagrolaimus</taxon>
    </lineage>
</organism>
<dbReference type="CDD" id="cd00303">
    <property type="entry name" value="retropepsin_like"/>
    <property type="match status" value="1"/>
</dbReference>
<dbReference type="GO" id="GO:0003676">
    <property type="term" value="F:nucleic acid binding"/>
    <property type="evidence" value="ECO:0007669"/>
    <property type="project" value="InterPro"/>
</dbReference>
<dbReference type="InterPro" id="IPR021109">
    <property type="entry name" value="Peptidase_aspartic_dom_sf"/>
</dbReference>
<dbReference type="WBParaSite" id="PSU_v2.g4016.t1">
    <property type="protein sequence ID" value="PSU_v2.g4016.t1"/>
    <property type="gene ID" value="PSU_v2.g4016"/>
</dbReference>